<reference evidence="6 7" key="1">
    <citation type="submission" date="2018-06" db="EMBL/GenBank/DDBJ databases">
        <title>Genomic Encyclopedia of Type Strains, Phase IV (KMG-IV): sequencing the most valuable type-strain genomes for metagenomic binning, comparative biology and taxonomic classification.</title>
        <authorList>
            <person name="Goeker M."/>
        </authorList>
    </citation>
    <scope>NUCLEOTIDE SEQUENCE [LARGE SCALE GENOMIC DNA]</scope>
    <source>
        <strain evidence="6 7">DSM 44599</strain>
    </source>
</reference>
<dbReference type="Pfam" id="PF00440">
    <property type="entry name" value="TetR_N"/>
    <property type="match status" value="1"/>
</dbReference>
<dbReference type="STRING" id="1210090.GCA_001613185_00146"/>
<organism evidence="6 7">
    <name type="scientific">Nocardia puris</name>
    <dbReference type="NCBI Taxonomy" id="208602"/>
    <lineage>
        <taxon>Bacteria</taxon>
        <taxon>Bacillati</taxon>
        <taxon>Actinomycetota</taxon>
        <taxon>Actinomycetes</taxon>
        <taxon>Mycobacteriales</taxon>
        <taxon>Nocardiaceae</taxon>
        <taxon>Nocardia</taxon>
    </lineage>
</organism>
<protein>
    <submittedName>
        <fullName evidence="6">TetR family transcriptional regulator</fullName>
    </submittedName>
</protein>
<dbReference type="GO" id="GO:0045892">
    <property type="term" value="P:negative regulation of DNA-templated transcription"/>
    <property type="evidence" value="ECO:0007669"/>
    <property type="project" value="UniProtKB-ARBA"/>
</dbReference>
<dbReference type="InterPro" id="IPR036271">
    <property type="entry name" value="Tet_transcr_reg_TetR-rel_C_sf"/>
</dbReference>
<sequence length="209" mass="22838">MVRVTSASWSVRGARERSHTDRHRALLDAAAEVFVARGYAETTVAAITAAAGVSRATLYVYFASKDEIFHALAARVRDDFLTAQQPDLDGDDPRAMLRATIDAYSTSARTAGPLLRLIDERGAVDPTVAALAREISERPLHRFTRYLERHRAAGTLIPVAAPRVVAETIGYSLTRGALDRRSASDAEWDNYLKDVYAIAETLVGLPPKS</sequence>
<proteinExistence type="predicted"/>
<dbReference type="GO" id="GO:0000976">
    <property type="term" value="F:transcription cis-regulatory region binding"/>
    <property type="evidence" value="ECO:0007669"/>
    <property type="project" value="TreeGrafter"/>
</dbReference>
<keyword evidence="1" id="KW-0805">Transcription regulation</keyword>
<evidence type="ECO:0000313" key="7">
    <source>
        <dbReference type="Proteomes" id="UP000252586"/>
    </source>
</evidence>
<dbReference type="PANTHER" id="PTHR30055">
    <property type="entry name" value="HTH-TYPE TRANSCRIPTIONAL REGULATOR RUTR"/>
    <property type="match status" value="1"/>
</dbReference>
<dbReference type="SUPFAM" id="SSF46689">
    <property type="entry name" value="Homeodomain-like"/>
    <property type="match status" value="1"/>
</dbReference>
<dbReference type="PROSITE" id="PS50977">
    <property type="entry name" value="HTH_TETR_2"/>
    <property type="match status" value="1"/>
</dbReference>
<dbReference type="PROSITE" id="PS01081">
    <property type="entry name" value="HTH_TETR_1"/>
    <property type="match status" value="1"/>
</dbReference>
<dbReference type="AlphaFoldDB" id="A0A366DVF7"/>
<keyword evidence="2 4" id="KW-0238">DNA-binding</keyword>
<dbReference type="PANTHER" id="PTHR30055:SF234">
    <property type="entry name" value="HTH-TYPE TRANSCRIPTIONAL REGULATOR BETI"/>
    <property type="match status" value="1"/>
</dbReference>
<dbReference type="Gene3D" id="1.10.357.10">
    <property type="entry name" value="Tetracycline Repressor, domain 2"/>
    <property type="match status" value="1"/>
</dbReference>
<accession>A0A366DVF7</accession>
<comment type="caution">
    <text evidence="6">The sequence shown here is derived from an EMBL/GenBank/DDBJ whole genome shotgun (WGS) entry which is preliminary data.</text>
</comment>
<feature type="domain" description="HTH tetR-type" evidence="5">
    <location>
        <begin position="20"/>
        <end position="80"/>
    </location>
</feature>
<dbReference type="InterPro" id="IPR050109">
    <property type="entry name" value="HTH-type_TetR-like_transc_reg"/>
</dbReference>
<evidence type="ECO:0000313" key="6">
    <source>
        <dbReference type="EMBL" id="RBO94057.1"/>
    </source>
</evidence>
<evidence type="ECO:0000256" key="4">
    <source>
        <dbReference type="PROSITE-ProRule" id="PRU00335"/>
    </source>
</evidence>
<dbReference type="Gene3D" id="1.10.10.60">
    <property type="entry name" value="Homeodomain-like"/>
    <property type="match status" value="1"/>
</dbReference>
<dbReference type="SUPFAM" id="SSF48498">
    <property type="entry name" value="Tetracyclin repressor-like, C-terminal domain"/>
    <property type="match status" value="1"/>
</dbReference>
<dbReference type="PRINTS" id="PR00455">
    <property type="entry name" value="HTHTETR"/>
</dbReference>
<feature type="DNA-binding region" description="H-T-H motif" evidence="4">
    <location>
        <begin position="43"/>
        <end position="62"/>
    </location>
</feature>
<dbReference type="OrthoDB" id="5242520at2"/>
<dbReference type="InterPro" id="IPR009057">
    <property type="entry name" value="Homeodomain-like_sf"/>
</dbReference>
<evidence type="ECO:0000256" key="1">
    <source>
        <dbReference type="ARBA" id="ARBA00023015"/>
    </source>
</evidence>
<evidence type="ECO:0000259" key="5">
    <source>
        <dbReference type="PROSITE" id="PS50977"/>
    </source>
</evidence>
<dbReference type="FunFam" id="1.10.10.60:FF:000141">
    <property type="entry name" value="TetR family transcriptional regulator"/>
    <property type="match status" value="1"/>
</dbReference>
<keyword evidence="7" id="KW-1185">Reference proteome</keyword>
<evidence type="ECO:0000256" key="2">
    <source>
        <dbReference type="ARBA" id="ARBA00023125"/>
    </source>
</evidence>
<dbReference type="GO" id="GO:0003700">
    <property type="term" value="F:DNA-binding transcription factor activity"/>
    <property type="evidence" value="ECO:0007669"/>
    <property type="project" value="TreeGrafter"/>
</dbReference>
<dbReference type="EMBL" id="QNRE01000002">
    <property type="protein sequence ID" value="RBO94057.1"/>
    <property type="molecule type" value="Genomic_DNA"/>
</dbReference>
<dbReference type="Proteomes" id="UP000252586">
    <property type="component" value="Unassembled WGS sequence"/>
</dbReference>
<name>A0A366DVF7_9NOCA</name>
<gene>
    <name evidence="6" type="ORF">DFR74_102477</name>
</gene>
<dbReference type="InterPro" id="IPR001647">
    <property type="entry name" value="HTH_TetR"/>
</dbReference>
<dbReference type="InterPro" id="IPR023772">
    <property type="entry name" value="DNA-bd_HTH_TetR-type_CS"/>
</dbReference>
<keyword evidence="3" id="KW-0804">Transcription</keyword>
<evidence type="ECO:0000256" key="3">
    <source>
        <dbReference type="ARBA" id="ARBA00023163"/>
    </source>
</evidence>